<keyword evidence="5" id="KW-1185">Reference proteome</keyword>
<dbReference type="RefSeq" id="WP_275685076.1">
    <property type="nucleotide sequence ID" value="NZ_JAJLJH010000011.1"/>
</dbReference>
<dbReference type="EMBL" id="JAJLJH010000011">
    <property type="protein sequence ID" value="MCK9689032.1"/>
    <property type="molecule type" value="Genomic_DNA"/>
</dbReference>
<feature type="transmembrane region" description="Helical" evidence="2">
    <location>
        <begin position="45"/>
        <end position="67"/>
    </location>
</feature>
<feature type="region of interest" description="Disordered" evidence="1">
    <location>
        <begin position="124"/>
        <end position="146"/>
    </location>
</feature>
<evidence type="ECO:0000256" key="2">
    <source>
        <dbReference type="SAM" id="Phobius"/>
    </source>
</evidence>
<accession>A0A9X1YQG5</accession>
<keyword evidence="2" id="KW-1133">Transmembrane helix</keyword>
<feature type="transmembrane region" description="Helical" evidence="2">
    <location>
        <begin position="169"/>
        <end position="189"/>
    </location>
</feature>
<name>A0A9X1YQG5_9BURK</name>
<comment type="caution">
    <text evidence="4">The sequence shown here is derived from an EMBL/GenBank/DDBJ whole genome shotgun (WGS) entry which is preliminary data.</text>
</comment>
<reference evidence="4" key="1">
    <citation type="submission" date="2021-11" db="EMBL/GenBank/DDBJ databases">
        <title>BS-T2-15 a new species belonging to the Comamonadaceae family isolated from the soil of a French oak forest.</title>
        <authorList>
            <person name="Mieszkin S."/>
            <person name="Alain K."/>
        </authorList>
    </citation>
    <scope>NUCLEOTIDE SEQUENCE</scope>
    <source>
        <strain evidence="4">BS-T2-15</strain>
    </source>
</reference>
<gene>
    <name evidence="4" type="ORF">LPC04_25235</name>
</gene>
<evidence type="ECO:0000313" key="4">
    <source>
        <dbReference type="EMBL" id="MCK9689032.1"/>
    </source>
</evidence>
<dbReference type="Proteomes" id="UP001139353">
    <property type="component" value="Unassembled WGS sequence"/>
</dbReference>
<feature type="compositionally biased region" description="Basic and acidic residues" evidence="1">
    <location>
        <begin position="131"/>
        <end position="146"/>
    </location>
</feature>
<dbReference type="Pfam" id="PF12158">
    <property type="entry name" value="DUF3592"/>
    <property type="match status" value="1"/>
</dbReference>
<keyword evidence="2" id="KW-0812">Transmembrane</keyword>
<protein>
    <submittedName>
        <fullName evidence="4">DUF3592 domain-containing protein</fullName>
    </submittedName>
</protein>
<sequence length="208" mass="21778">MRHADEIRVAPGASPVDHSRRGAALICEAGMRAWRRSGQLSKPRSFAVACVGAVGLSLALCGTWAAWTDLGEASVTANWQHARAVILATSIEHGCGGDPGAYQARVRYRYEVAGTVYIGENASSGGTPCSSEHEARDEAARHPVDSKTTVRYDPVRVSQSALRVAESAWAGWLRVAAMVALIGVCGLCAGRGLHGVLSNTGAHSRGAS</sequence>
<dbReference type="InterPro" id="IPR021994">
    <property type="entry name" value="DUF3592"/>
</dbReference>
<organism evidence="4 5">
    <name type="scientific">Scleromatobacter humisilvae</name>
    <dbReference type="NCBI Taxonomy" id="2897159"/>
    <lineage>
        <taxon>Bacteria</taxon>
        <taxon>Pseudomonadati</taxon>
        <taxon>Pseudomonadota</taxon>
        <taxon>Betaproteobacteria</taxon>
        <taxon>Burkholderiales</taxon>
        <taxon>Sphaerotilaceae</taxon>
        <taxon>Scleromatobacter</taxon>
    </lineage>
</organism>
<dbReference type="AlphaFoldDB" id="A0A9X1YQG5"/>
<proteinExistence type="predicted"/>
<evidence type="ECO:0000256" key="1">
    <source>
        <dbReference type="SAM" id="MobiDB-lite"/>
    </source>
</evidence>
<evidence type="ECO:0000259" key="3">
    <source>
        <dbReference type="Pfam" id="PF12158"/>
    </source>
</evidence>
<evidence type="ECO:0000313" key="5">
    <source>
        <dbReference type="Proteomes" id="UP001139353"/>
    </source>
</evidence>
<feature type="domain" description="DUF3592" evidence="3">
    <location>
        <begin position="83"/>
        <end position="162"/>
    </location>
</feature>
<keyword evidence="2" id="KW-0472">Membrane</keyword>